<evidence type="ECO:0000256" key="2">
    <source>
        <dbReference type="ARBA" id="ARBA00023125"/>
    </source>
</evidence>
<dbReference type="InterPro" id="IPR009057">
    <property type="entry name" value="Homeodomain-like_sf"/>
</dbReference>
<dbReference type="SUPFAM" id="SSF51215">
    <property type="entry name" value="Regulatory protein AraC"/>
    <property type="match status" value="1"/>
</dbReference>
<dbReference type="Proteomes" id="UP001623592">
    <property type="component" value="Unassembled WGS sequence"/>
</dbReference>
<evidence type="ECO:0000313" key="5">
    <source>
        <dbReference type="EMBL" id="MFL0253120.1"/>
    </source>
</evidence>
<dbReference type="InterPro" id="IPR003313">
    <property type="entry name" value="AraC-bd"/>
</dbReference>
<dbReference type="PANTHER" id="PTHR43280">
    <property type="entry name" value="ARAC-FAMILY TRANSCRIPTIONAL REGULATOR"/>
    <property type="match status" value="1"/>
</dbReference>
<dbReference type="Pfam" id="PF12833">
    <property type="entry name" value="HTH_18"/>
    <property type="match status" value="1"/>
</dbReference>
<dbReference type="SUPFAM" id="SSF46689">
    <property type="entry name" value="Homeodomain-like"/>
    <property type="match status" value="2"/>
</dbReference>
<keyword evidence="6" id="KW-1185">Reference proteome</keyword>
<evidence type="ECO:0000313" key="6">
    <source>
        <dbReference type="Proteomes" id="UP001623592"/>
    </source>
</evidence>
<reference evidence="5 6" key="1">
    <citation type="submission" date="2024-11" db="EMBL/GenBank/DDBJ databases">
        <authorList>
            <person name="Heng Y.C."/>
            <person name="Lim A.C.H."/>
            <person name="Lee J.K.Y."/>
            <person name="Kittelmann S."/>
        </authorList>
    </citation>
    <scope>NUCLEOTIDE SEQUENCE [LARGE SCALE GENOMIC DNA]</scope>
    <source>
        <strain evidence="5 6">WILCCON 0114</strain>
    </source>
</reference>
<sequence length="291" mass="33880">MLSNLKQTSIGFNFISPISLLTIKGLGWQTITSHDYIWNGKYRKDEHCLIQYTISGEGELELNNIIYKLKEGDAFIVEVPSSHCYRLPKKSDKWELLYIQFSNEALPFWNQLTALVGPVFSIKKDSAIEKLMWNIYDMSVRNEFQDAYQCSKYAYELIMNLVSYFHKEQKQKVLPSSIELCKDFINTHYNLQIGLDDMAKAAQISKFHLTRKFEKELGITPNNYLIKIRLENSVKLLTSQSNLTLENIAKSVGFSCSNYYGKVFKKKFGVSPDEFRRNSSSYEINRILYEK</sequence>
<dbReference type="InterPro" id="IPR020449">
    <property type="entry name" value="Tscrpt_reg_AraC-type_HTH"/>
</dbReference>
<feature type="domain" description="HTH araC/xylS-type" evidence="4">
    <location>
        <begin position="179"/>
        <end position="278"/>
    </location>
</feature>
<dbReference type="EMBL" id="JBJIAA010000026">
    <property type="protein sequence ID" value="MFL0253120.1"/>
    <property type="molecule type" value="Genomic_DNA"/>
</dbReference>
<dbReference type="Pfam" id="PF02311">
    <property type="entry name" value="AraC_binding"/>
    <property type="match status" value="1"/>
</dbReference>
<name>A0ABW8TKY5_9CLOT</name>
<evidence type="ECO:0000256" key="1">
    <source>
        <dbReference type="ARBA" id="ARBA00023015"/>
    </source>
</evidence>
<keyword evidence="3" id="KW-0804">Transcription</keyword>
<proteinExistence type="predicted"/>
<comment type="caution">
    <text evidence="5">The sequence shown here is derived from an EMBL/GenBank/DDBJ whole genome shotgun (WGS) entry which is preliminary data.</text>
</comment>
<evidence type="ECO:0000259" key="4">
    <source>
        <dbReference type="PROSITE" id="PS01124"/>
    </source>
</evidence>
<organism evidence="5 6">
    <name type="scientific">Clostridium neuense</name>
    <dbReference type="NCBI Taxonomy" id="1728934"/>
    <lineage>
        <taxon>Bacteria</taxon>
        <taxon>Bacillati</taxon>
        <taxon>Bacillota</taxon>
        <taxon>Clostridia</taxon>
        <taxon>Eubacteriales</taxon>
        <taxon>Clostridiaceae</taxon>
        <taxon>Clostridium</taxon>
    </lineage>
</organism>
<protein>
    <submittedName>
        <fullName evidence="5">AraC family transcriptional regulator</fullName>
    </submittedName>
</protein>
<dbReference type="SMART" id="SM00342">
    <property type="entry name" value="HTH_ARAC"/>
    <property type="match status" value="1"/>
</dbReference>
<dbReference type="InterPro" id="IPR018060">
    <property type="entry name" value="HTH_AraC"/>
</dbReference>
<dbReference type="RefSeq" id="WP_406789785.1">
    <property type="nucleotide sequence ID" value="NZ_JBJIAA010000026.1"/>
</dbReference>
<gene>
    <name evidence="5" type="ORF">ACJDT4_22195</name>
</gene>
<keyword evidence="1" id="KW-0805">Transcription regulation</keyword>
<dbReference type="Gene3D" id="2.60.120.280">
    <property type="entry name" value="Regulatory protein AraC"/>
    <property type="match status" value="1"/>
</dbReference>
<dbReference type="Gene3D" id="1.10.10.60">
    <property type="entry name" value="Homeodomain-like"/>
    <property type="match status" value="2"/>
</dbReference>
<dbReference type="PANTHER" id="PTHR43280:SF28">
    <property type="entry name" value="HTH-TYPE TRANSCRIPTIONAL ACTIVATOR RHAS"/>
    <property type="match status" value="1"/>
</dbReference>
<keyword evidence="2" id="KW-0238">DNA-binding</keyword>
<dbReference type="InterPro" id="IPR037923">
    <property type="entry name" value="HTH-like"/>
</dbReference>
<accession>A0ABW8TKY5</accession>
<evidence type="ECO:0000256" key="3">
    <source>
        <dbReference type="ARBA" id="ARBA00023163"/>
    </source>
</evidence>
<dbReference type="PROSITE" id="PS01124">
    <property type="entry name" value="HTH_ARAC_FAMILY_2"/>
    <property type="match status" value="1"/>
</dbReference>
<dbReference type="PRINTS" id="PR00032">
    <property type="entry name" value="HTHARAC"/>
</dbReference>